<dbReference type="InterPro" id="IPR050259">
    <property type="entry name" value="SDR"/>
</dbReference>
<dbReference type="PRINTS" id="PR00080">
    <property type="entry name" value="SDRFAMILY"/>
</dbReference>
<dbReference type="GO" id="GO:0004316">
    <property type="term" value="F:3-oxoacyl-[acyl-carrier-protein] reductase (NADPH) activity"/>
    <property type="evidence" value="ECO:0007669"/>
    <property type="project" value="UniProtKB-EC"/>
</dbReference>
<dbReference type="Gene3D" id="3.40.50.720">
    <property type="entry name" value="NAD(P)-binding Rossmann-like Domain"/>
    <property type="match status" value="1"/>
</dbReference>
<dbReference type="InterPro" id="IPR057326">
    <property type="entry name" value="KR_dom"/>
</dbReference>
<proteinExistence type="inferred from homology"/>
<evidence type="ECO:0000313" key="8">
    <source>
        <dbReference type="EMBL" id="VUX65894.1"/>
    </source>
</evidence>
<dbReference type="SMART" id="SM00822">
    <property type="entry name" value="PKS_KR"/>
    <property type="match status" value="1"/>
</dbReference>
<dbReference type="NCBIfam" id="NF005559">
    <property type="entry name" value="PRK07231.1"/>
    <property type="match status" value="1"/>
</dbReference>
<dbReference type="PRINTS" id="PR00081">
    <property type="entry name" value="GDHRDH"/>
</dbReference>
<keyword evidence="3" id="KW-0443">Lipid metabolism</keyword>
<dbReference type="GO" id="GO:0047936">
    <property type="term" value="F:glucose 1-dehydrogenase [NAD(P)+] activity"/>
    <property type="evidence" value="ECO:0007669"/>
    <property type="project" value="UniProtKB-EC"/>
</dbReference>
<evidence type="ECO:0000256" key="2">
    <source>
        <dbReference type="ARBA" id="ARBA00023002"/>
    </source>
</evidence>
<dbReference type="EC" id="1.1.1.100" evidence="5"/>
<evidence type="ECO:0000256" key="1">
    <source>
        <dbReference type="ARBA" id="ARBA00006484"/>
    </source>
</evidence>
<dbReference type="InterPro" id="IPR020904">
    <property type="entry name" value="Sc_DH/Rdtase_CS"/>
</dbReference>
<dbReference type="Proteomes" id="UP000366766">
    <property type="component" value="Unassembled WGS sequence"/>
</dbReference>
<gene>
    <name evidence="5" type="primary">fabG_3</name>
    <name evidence="8" type="synonym">fabG_2</name>
    <name evidence="8" type="ORF">BWLFYP14_02259</name>
    <name evidence="5" type="ORF">ERS852478_03425</name>
    <name evidence="7" type="ORF">GT712_16300</name>
    <name evidence="6" type="ORF">GT728_10895</name>
</gene>
<evidence type="ECO:0000313" key="10">
    <source>
        <dbReference type="Proteomes" id="UP000366766"/>
    </source>
</evidence>
<feature type="domain" description="Ketoreductase" evidence="4">
    <location>
        <begin position="6"/>
        <end position="188"/>
    </location>
</feature>
<dbReference type="InterPro" id="IPR036291">
    <property type="entry name" value="NAD(P)-bd_dom_sf"/>
</dbReference>
<dbReference type="Proteomes" id="UP000095431">
    <property type="component" value="Unassembled WGS sequence"/>
</dbReference>
<dbReference type="EMBL" id="CABHOF010000042">
    <property type="protein sequence ID" value="VUX65894.1"/>
    <property type="molecule type" value="Genomic_DNA"/>
</dbReference>
<dbReference type="EMBL" id="WWVF01000042">
    <property type="protein sequence ID" value="MZS90579.1"/>
    <property type="molecule type" value="Genomic_DNA"/>
</dbReference>
<dbReference type="SUPFAM" id="SSF51735">
    <property type="entry name" value="NAD(P)-binding Rossmann-fold domains"/>
    <property type="match status" value="1"/>
</dbReference>
<evidence type="ECO:0000259" key="4">
    <source>
        <dbReference type="SMART" id="SM00822"/>
    </source>
</evidence>
<dbReference type="RefSeq" id="WP_055058919.1">
    <property type="nucleotide sequence ID" value="NZ_AP031426.1"/>
</dbReference>
<comment type="similarity">
    <text evidence="1">Belongs to the short-chain dehydrogenases/reductases (SDR) family.</text>
</comment>
<dbReference type="EMBL" id="WWVQ01000024">
    <property type="protein sequence ID" value="MZL33691.1"/>
    <property type="molecule type" value="Genomic_DNA"/>
</dbReference>
<dbReference type="CDD" id="cd05233">
    <property type="entry name" value="SDR_c"/>
    <property type="match status" value="1"/>
</dbReference>
<dbReference type="GO" id="GO:0008206">
    <property type="term" value="P:bile acid metabolic process"/>
    <property type="evidence" value="ECO:0007669"/>
    <property type="project" value="UniProtKB-ARBA"/>
</dbReference>
<sequence>MKFENKVAIITGSTRGIGRATAELFAKEGAKVIVVGTKEELGESCVNEIKAAGGEAIFCKTDVTSDESLDNLVKTALDAYGKIDILVNNAGVGGTTANMDQITMDEWNTVLATNLTAPFVLCKKLIPIMEKQGAGTIVNVASMAATAAGRGGLAYTSAKHGLLGLTRQMSLDHGRTGVRINAVLPGPIATDMIARVLAIPQHPVTMKIGMSPAKRPGEPIEVAQAIAFLASDEASFIHGAALAVDGGYTIF</sequence>
<dbReference type="eggNOG" id="COG1028">
    <property type="taxonomic scope" value="Bacteria"/>
</dbReference>
<evidence type="ECO:0000313" key="12">
    <source>
        <dbReference type="Proteomes" id="UP000477285"/>
    </source>
</evidence>
<dbReference type="InterPro" id="IPR002347">
    <property type="entry name" value="SDR_fam"/>
</dbReference>
<dbReference type="EC" id="1.1.1.47" evidence="6"/>
<accession>A0A174GN51</accession>
<keyword evidence="3" id="KW-0753">Steroid metabolism</keyword>
<keyword evidence="2 5" id="KW-0560">Oxidoreductase</keyword>
<dbReference type="EMBL" id="CYZN01000034">
    <property type="protein sequence ID" value="CUO64004.1"/>
    <property type="molecule type" value="Genomic_DNA"/>
</dbReference>
<reference evidence="11 12" key="2">
    <citation type="journal article" date="2019" name="Nat. Med.">
        <title>A library of human gut bacterial isolates paired with longitudinal multiomics data enables mechanistic microbiome research.</title>
        <authorList>
            <person name="Poyet M."/>
            <person name="Groussin M."/>
            <person name="Gibbons S.M."/>
            <person name="Avila-Pacheco J."/>
            <person name="Jiang X."/>
            <person name="Kearney S.M."/>
            <person name="Perrotta A.R."/>
            <person name="Berdy B."/>
            <person name="Zhao S."/>
            <person name="Lieberman T.D."/>
            <person name="Swanson P.K."/>
            <person name="Smith M."/>
            <person name="Roesemann S."/>
            <person name="Alexander J.E."/>
            <person name="Rich S.A."/>
            <person name="Livny J."/>
            <person name="Vlamakis H."/>
            <person name="Clish C."/>
            <person name="Bullock K."/>
            <person name="Deik A."/>
            <person name="Scott J."/>
            <person name="Pierce K.A."/>
            <person name="Xavier R.J."/>
            <person name="Alm E.J."/>
        </authorList>
    </citation>
    <scope>NUCLEOTIDE SEQUENCE [LARGE SCALE GENOMIC DNA]</scope>
    <source>
        <strain evidence="6 12">BIOML-A1</strain>
        <strain evidence="7 11">BIOML-A12</strain>
    </source>
</reference>
<evidence type="ECO:0000313" key="6">
    <source>
        <dbReference type="EMBL" id="MZL33691.1"/>
    </source>
</evidence>
<organism evidence="5 9">
    <name type="scientific">Blautia wexlerae</name>
    <dbReference type="NCBI Taxonomy" id="418240"/>
    <lineage>
        <taxon>Bacteria</taxon>
        <taxon>Bacillati</taxon>
        <taxon>Bacillota</taxon>
        <taxon>Clostridia</taxon>
        <taxon>Lachnospirales</taxon>
        <taxon>Lachnospiraceae</taxon>
        <taxon>Blautia</taxon>
    </lineage>
</organism>
<keyword evidence="10" id="KW-1185">Reference proteome</keyword>
<dbReference type="FunFam" id="3.40.50.720:FF:000084">
    <property type="entry name" value="Short-chain dehydrogenase reductase"/>
    <property type="match status" value="1"/>
</dbReference>
<evidence type="ECO:0000313" key="9">
    <source>
        <dbReference type="Proteomes" id="UP000095431"/>
    </source>
</evidence>
<dbReference type="Pfam" id="PF13561">
    <property type="entry name" value="adh_short_C2"/>
    <property type="match status" value="1"/>
</dbReference>
<reference evidence="8 10" key="3">
    <citation type="submission" date="2019-07" db="EMBL/GenBank/DDBJ databases">
        <authorList>
            <person name="Chang H.-W."/>
            <person name="Raman A."/>
            <person name="Venkatesh S."/>
            <person name="Gehrig J."/>
        </authorList>
    </citation>
    <scope>NUCLEOTIDE SEQUENCE [LARGE SCALE GENOMIC DNA]</scope>
    <source>
        <strain evidence="8">Blautia_wexlerae_LFYP_14</strain>
    </source>
</reference>
<protein>
    <submittedName>
        <fullName evidence="5">3-oxoacyl-[acyl-carrier-protein] reductase FabG</fullName>
        <ecNumber evidence="5">1.1.1.100</ecNumber>
    </submittedName>
    <submittedName>
        <fullName evidence="6">Glucose 1-dehydrogenase</fullName>
        <ecNumber evidence="6">1.1.1.47</ecNumber>
    </submittedName>
</protein>
<dbReference type="Proteomes" id="UP000477285">
    <property type="component" value="Unassembled WGS sequence"/>
</dbReference>
<dbReference type="AlphaFoldDB" id="A0A174GN51"/>
<dbReference type="Proteomes" id="UP000477156">
    <property type="component" value="Unassembled WGS sequence"/>
</dbReference>
<reference evidence="5 9" key="1">
    <citation type="submission" date="2015-09" db="EMBL/GenBank/DDBJ databases">
        <authorList>
            <consortium name="Pathogen Informatics"/>
        </authorList>
    </citation>
    <scope>NUCLEOTIDE SEQUENCE [LARGE SCALE GENOMIC DNA]</scope>
    <source>
        <strain evidence="5 9">2789STDY5834863</strain>
    </source>
</reference>
<dbReference type="PROSITE" id="PS00061">
    <property type="entry name" value="ADH_SHORT"/>
    <property type="match status" value="1"/>
</dbReference>
<dbReference type="PANTHER" id="PTHR42879:SF2">
    <property type="entry name" value="3-OXOACYL-[ACYL-CARRIER-PROTEIN] REDUCTASE FABG"/>
    <property type="match status" value="1"/>
</dbReference>
<evidence type="ECO:0000256" key="3">
    <source>
        <dbReference type="ARBA" id="ARBA00023221"/>
    </source>
</evidence>
<dbReference type="NCBIfam" id="NF009466">
    <property type="entry name" value="PRK12826.1-2"/>
    <property type="match status" value="1"/>
</dbReference>
<name>A0A174GN51_9FIRM</name>
<evidence type="ECO:0000313" key="5">
    <source>
        <dbReference type="EMBL" id="CUO64004.1"/>
    </source>
</evidence>
<evidence type="ECO:0000313" key="7">
    <source>
        <dbReference type="EMBL" id="MZS90579.1"/>
    </source>
</evidence>
<evidence type="ECO:0000313" key="11">
    <source>
        <dbReference type="Proteomes" id="UP000477156"/>
    </source>
</evidence>
<dbReference type="PANTHER" id="PTHR42879">
    <property type="entry name" value="3-OXOACYL-(ACYL-CARRIER-PROTEIN) REDUCTASE"/>
    <property type="match status" value="1"/>
</dbReference>